<reference evidence="2 3" key="1">
    <citation type="submission" date="2021-10" db="EMBL/GenBank/DDBJ databases">
        <title>Whole-genome sequencing analysis of Laribacter hongkongensis: virulence gene profiles, carbohydrate-active enzyme prediction, and antimicrobial resistance characterization.</title>
        <authorList>
            <person name="Yuan P."/>
            <person name="Zhan Y."/>
            <person name="Chen D."/>
        </authorList>
    </citation>
    <scope>NUCLEOTIDE SEQUENCE [LARGE SCALE GENOMIC DNA]</scope>
    <source>
        <strain evidence="2 3">W67</strain>
    </source>
</reference>
<name>A0ABD4SUS9_9NEIS</name>
<evidence type="ECO:0000259" key="1">
    <source>
        <dbReference type="Pfam" id="PF13986"/>
    </source>
</evidence>
<feature type="domain" description="DUF4224" evidence="1">
    <location>
        <begin position="3"/>
        <end position="42"/>
    </location>
</feature>
<dbReference type="InterPro" id="IPR025319">
    <property type="entry name" value="DUF4224"/>
</dbReference>
<gene>
    <name evidence="2" type="ORF">LH440_10915</name>
</gene>
<comment type="caution">
    <text evidence="2">The sequence shown here is derived from an EMBL/GenBank/DDBJ whole genome shotgun (WGS) entry which is preliminary data.</text>
</comment>
<evidence type="ECO:0000313" key="2">
    <source>
        <dbReference type="EMBL" id="MCG9026399.1"/>
    </source>
</evidence>
<proteinExistence type="predicted"/>
<dbReference type="EMBL" id="JAJAXM010000019">
    <property type="protein sequence ID" value="MCG9026399.1"/>
    <property type="molecule type" value="Genomic_DNA"/>
</dbReference>
<dbReference type="RefSeq" id="WP_373308693.1">
    <property type="nucleotide sequence ID" value="NZ_JAJAWM010000018.1"/>
</dbReference>
<dbReference type="Pfam" id="PF13986">
    <property type="entry name" value="DUF4224"/>
    <property type="match status" value="1"/>
</dbReference>
<organism evidence="2 3">
    <name type="scientific">Laribacter hongkongensis</name>
    <dbReference type="NCBI Taxonomy" id="168471"/>
    <lineage>
        <taxon>Bacteria</taxon>
        <taxon>Pseudomonadati</taxon>
        <taxon>Pseudomonadota</taxon>
        <taxon>Betaproteobacteria</taxon>
        <taxon>Neisseriales</taxon>
        <taxon>Aquaspirillaceae</taxon>
        <taxon>Laribacter</taxon>
    </lineage>
</organism>
<dbReference type="AlphaFoldDB" id="A0ABD4SUS9"/>
<evidence type="ECO:0000313" key="3">
    <source>
        <dbReference type="Proteomes" id="UP001200247"/>
    </source>
</evidence>
<dbReference type="Proteomes" id="UP001200247">
    <property type="component" value="Unassembled WGS sequence"/>
</dbReference>
<protein>
    <submittedName>
        <fullName evidence="2">DUF4224 domain-containing protein</fullName>
    </submittedName>
</protein>
<sequence length="61" mass="6880">MVLSESDIVSLTGKIRRPAQARVLNALNIPYRRRPNGTIVIFSSDLHAPTEKRPTSPRLRL</sequence>
<accession>A0ABD4SUS9</accession>